<accession>A0ACC2UCI6</accession>
<evidence type="ECO:0000313" key="1">
    <source>
        <dbReference type="EMBL" id="KAJ9084603.1"/>
    </source>
</evidence>
<gene>
    <name evidence="1" type="ORF">DSO57_1022809</name>
</gene>
<comment type="caution">
    <text evidence="1">The sequence shown here is derived from an EMBL/GenBank/DDBJ whole genome shotgun (WGS) entry which is preliminary data.</text>
</comment>
<keyword evidence="2" id="KW-1185">Reference proteome</keyword>
<organism evidence="1 2">
    <name type="scientific">Entomophthora muscae</name>
    <dbReference type="NCBI Taxonomy" id="34485"/>
    <lineage>
        <taxon>Eukaryota</taxon>
        <taxon>Fungi</taxon>
        <taxon>Fungi incertae sedis</taxon>
        <taxon>Zoopagomycota</taxon>
        <taxon>Entomophthoromycotina</taxon>
        <taxon>Entomophthoromycetes</taxon>
        <taxon>Entomophthorales</taxon>
        <taxon>Entomophthoraceae</taxon>
        <taxon>Entomophthora</taxon>
    </lineage>
</organism>
<dbReference type="EMBL" id="QTSX02000826">
    <property type="protein sequence ID" value="KAJ9084603.1"/>
    <property type="molecule type" value="Genomic_DNA"/>
</dbReference>
<proteinExistence type="predicted"/>
<dbReference type="Proteomes" id="UP001165960">
    <property type="component" value="Unassembled WGS sequence"/>
</dbReference>
<protein>
    <submittedName>
        <fullName evidence="1">Uncharacterized protein</fullName>
    </submittedName>
</protein>
<reference evidence="1" key="1">
    <citation type="submission" date="2022-04" db="EMBL/GenBank/DDBJ databases">
        <title>Genome of the entomopathogenic fungus Entomophthora muscae.</title>
        <authorList>
            <person name="Elya C."/>
            <person name="Lovett B.R."/>
            <person name="Lee E."/>
            <person name="Macias A.M."/>
            <person name="Hajek A.E."/>
            <person name="De Bivort B.L."/>
            <person name="Kasson M.T."/>
            <person name="De Fine Licht H.H."/>
            <person name="Stajich J.E."/>
        </authorList>
    </citation>
    <scope>NUCLEOTIDE SEQUENCE</scope>
    <source>
        <strain evidence="1">Berkeley</strain>
    </source>
</reference>
<name>A0ACC2UCI6_9FUNG</name>
<sequence>MAYDFKLEFTLGKLNVIADKISQQEDMYDLDCAYQQHNECIVLKTSQFLNLIGHSILFADIDKEVLANQMMKPPQNTAQLEQVDNVWYRKDSLWVSSNQLKDKIINYFYNLSILGHGGVTKTLKKFKDITSGP</sequence>
<evidence type="ECO:0000313" key="2">
    <source>
        <dbReference type="Proteomes" id="UP001165960"/>
    </source>
</evidence>